<dbReference type="PROSITE" id="PS00061">
    <property type="entry name" value="ADH_SHORT"/>
    <property type="match status" value="1"/>
</dbReference>
<dbReference type="PATRIC" id="fig|1133569.4.peg.2306"/>
<evidence type="ECO:0000313" key="4">
    <source>
        <dbReference type="EMBL" id="KRM89253.1"/>
    </source>
</evidence>
<keyword evidence="2" id="KW-0560">Oxidoreductase</keyword>
<dbReference type="PRINTS" id="PR00081">
    <property type="entry name" value="GDHRDH"/>
</dbReference>
<dbReference type="PANTHER" id="PTHR44196">
    <property type="entry name" value="DEHYDROGENASE/REDUCTASE SDR FAMILY MEMBER 7B"/>
    <property type="match status" value="1"/>
</dbReference>
<dbReference type="Pfam" id="PF00106">
    <property type="entry name" value="adh_short"/>
    <property type="match status" value="1"/>
</dbReference>
<comment type="caution">
    <text evidence="4">The sequence shown here is derived from an EMBL/GenBank/DDBJ whole genome shotgun (WGS) entry which is preliminary data.</text>
</comment>
<dbReference type="InterPro" id="IPR002347">
    <property type="entry name" value="SDR_fam"/>
</dbReference>
<name>A0A0R2CD21_9LACO</name>
<dbReference type="InterPro" id="IPR036291">
    <property type="entry name" value="NAD(P)-bd_dom_sf"/>
</dbReference>
<comment type="similarity">
    <text evidence="1 3">Belongs to the short-chain dehydrogenases/reductases (SDR) family.</text>
</comment>
<evidence type="ECO:0000313" key="5">
    <source>
        <dbReference type="Proteomes" id="UP000051576"/>
    </source>
</evidence>
<reference evidence="4 5" key="1">
    <citation type="journal article" date="2015" name="Genome Announc.">
        <title>Expanding the biotechnology potential of lactobacilli through comparative genomics of 213 strains and associated genera.</title>
        <authorList>
            <person name="Sun Z."/>
            <person name="Harris H.M."/>
            <person name="McCann A."/>
            <person name="Guo C."/>
            <person name="Argimon S."/>
            <person name="Zhang W."/>
            <person name="Yang X."/>
            <person name="Jeffery I.B."/>
            <person name="Cooney J.C."/>
            <person name="Kagawa T.F."/>
            <person name="Liu W."/>
            <person name="Song Y."/>
            <person name="Salvetti E."/>
            <person name="Wrobel A."/>
            <person name="Rasinkangas P."/>
            <person name="Parkhill J."/>
            <person name="Rea M.C."/>
            <person name="O'Sullivan O."/>
            <person name="Ritari J."/>
            <person name="Douillard F.P."/>
            <person name="Paul Ross R."/>
            <person name="Yang R."/>
            <person name="Briner A.E."/>
            <person name="Felis G.E."/>
            <person name="de Vos W.M."/>
            <person name="Barrangou R."/>
            <person name="Klaenhammer T.R."/>
            <person name="Caufield P.W."/>
            <person name="Cui Y."/>
            <person name="Zhang H."/>
            <person name="O'Toole P.W."/>
        </authorList>
    </citation>
    <scope>NUCLEOTIDE SEQUENCE [LARGE SCALE GENOMIC DNA]</scope>
    <source>
        <strain evidence="4 5">DSM 20605</strain>
    </source>
</reference>
<dbReference type="Proteomes" id="UP000051576">
    <property type="component" value="Unassembled WGS sequence"/>
</dbReference>
<dbReference type="GO" id="GO:0016020">
    <property type="term" value="C:membrane"/>
    <property type="evidence" value="ECO:0007669"/>
    <property type="project" value="TreeGrafter"/>
</dbReference>
<dbReference type="PANTHER" id="PTHR44196:SF1">
    <property type="entry name" value="DEHYDROGENASE_REDUCTASE SDR FAMILY MEMBER 7B"/>
    <property type="match status" value="1"/>
</dbReference>
<dbReference type="InterPro" id="IPR020904">
    <property type="entry name" value="Sc_DH/Rdtase_CS"/>
</dbReference>
<dbReference type="SUPFAM" id="SSF51735">
    <property type="entry name" value="NAD(P)-binding Rossmann-fold domains"/>
    <property type="match status" value="1"/>
</dbReference>
<dbReference type="PIRSF" id="PIRSF000126">
    <property type="entry name" value="11-beta-HSD1"/>
    <property type="match status" value="1"/>
</dbReference>
<sequence length="271" mass="29655">MNQKGFHQLRDLRNQIAVVTGASSGLGEQIAYQLARKGAIVVVCARRIERLQQVSQRCQALSGRLSLPLQVDVSNPEEIEQAVVQVETKLGPIAVLVNDAGFGAMENFLHFKMSIAEKMFRVNVLGLMYFTQFVGLKMAARKTGAIVNIASIAGKIATPKSTVYSATKSAVIGFSNALRLELKPFGISVLTVNPGPIKTDFFAIADQTGHYLDHIGWLALESDKLAEKIVAAVGTRRREINTPVVFKWAYHFYNLFPTAGDFLAGGIFNQK</sequence>
<dbReference type="OrthoDB" id="9793345at2"/>
<keyword evidence="5" id="KW-1185">Reference proteome</keyword>
<accession>A0A0R2CD21</accession>
<evidence type="ECO:0000256" key="1">
    <source>
        <dbReference type="ARBA" id="ARBA00006484"/>
    </source>
</evidence>
<proteinExistence type="inferred from homology"/>
<dbReference type="AlphaFoldDB" id="A0A0R2CD21"/>
<dbReference type="GO" id="GO:0016491">
    <property type="term" value="F:oxidoreductase activity"/>
    <property type="evidence" value="ECO:0007669"/>
    <property type="project" value="UniProtKB-KW"/>
</dbReference>
<dbReference type="eggNOG" id="COG0300">
    <property type="taxonomic scope" value="Bacteria"/>
</dbReference>
<gene>
    <name evidence="4" type="ORF">FD21_GL002141</name>
</gene>
<evidence type="ECO:0000256" key="2">
    <source>
        <dbReference type="ARBA" id="ARBA00023002"/>
    </source>
</evidence>
<organism evidence="4 5">
    <name type="scientific">Liquorilactobacillus vini DSM 20605</name>
    <dbReference type="NCBI Taxonomy" id="1133569"/>
    <lineage>
        <taxon>Bacteria</taxon>
        <taxon>Bacillati</taxon>
        <taxon>Bacillota</taxon>
        <taxon>Bacilli</taxon>
        <taxon>Lactobacillales</taxon>
        <taxon>Lactobacillaceae</taxon>
        <taxon>Liquorilactobacillus</taxon>
    </lineage>
</organism>
<dbReference type="PRINTS" id="PR00080">
    <property type="entry name" value="SDRFAMILY"/>
</dbReference>
<protein>
    <submittedName>
        <fullName evidence="4">Short chain dehydrogenase</fullName>
    </submittedName>
</protein>
<dbReference type="RefSeq" id="WP_010580774.1">
    <property type="nucleotide sequence ID" value="NZ_AHYZ01000114.1"/>
</dbReference>
<evidence type="ECO:0000256" key="3">
    <source>
        <dbReference type="RuleBase" id="RU000363"/>
    </source>
</evidence>
<dbReference type="EMBL" id="AYYX01000009">
    <property type="protein sequence ID" value="KRM89253.1"/>
    <property type="molecule type" value="Genomic_DNA"/>
</dbReference>
<dbReference type="Gene3D" id="3.40.50.720">
    <property type="entry name" value="NAD(P)-binding Rossmann-like Domain"/>
    <property type="match status" value="1"/>
</dbReference>
<dbReference type="STRING" id="1133569.FD21_GL002141"/>